<dbReference type="PANTHER" id="PTHR36842">
    <property type="entry name" value="PROTEIN TOLB HOMOLOG"/>
    <property type="match status" value="1"/>
</dbReference>
<dbReference type="EMBL" id="CZQC01000072">
    <property type="protein sequence ID" value="CUS42887.1"/>
    <property type="molecule type" value="Genomic_DNA"/>
</dbReference>
<dbReference type="Gene3D" id="2.40.160.50">
    <property type="entry name" value="membrane protein fhac: a member of the omp85/tpsb transporter family"/>
    <property type="match status" value="1"/>
</dbReference>
<protein>
    <submittedName>
        <fullName evidence="1">FOG: WD40 repeat</fullName>
    </submittedName>
</protein>
<dbReference type="SUPFAM" id="SSF82171">
    <property type="entry name" value="DPP6 N-terminal domain-like"/>
    <property type="match status" value="1"/>
</dbReference>
<name>A0A160TH25_9ZZZZ</name>
<gene>
    <name evidence="1" type="ORF">MGWOODY_Tha2761</name>
</gene>
<organism evidence="1">
    <name type="scientific">hydrothermal vent metagenome</name>
    <dbReference type="NCBI Taxonomy" id="652676"/>
    <lineage>
        <taxon>unclassified sequences</taxon>
        <taxon>metagenomes</taxon>
        <taxon>ecological metagenomes</taxon>
    </lineage>
</organism>
<dbReference type="AlphaFoldDB" id="A0A160TH25"/>
<dbReference type="Gene3D" id="2.120.10.30">
    <property type="entry name" value="TolB, C-terminal domain"/>
    <property type="match status" value="1"/>
</dbReference>
<sequence>MEQRFVLLLVCLCSFMAVAEPVAWDGTAKSWLTRGSEHFQIHYPQGEQYEETALQALDLAETVHKQLIPFFGTVPATKTQLVLVDDFDISNGWATFSPFPQIRLFSSPPQDINGLENNDEWMAALIRHEYVHILHMEMARGIPANGRKVFGRLPFFFPHALTPPLFIEGLAVYFETNPTLGIGRLQSNFYEMQMRAEVRSGEFDELGEAVASLREWPYGKHYLYGAYFIDYLVRTYGEQQLQRYLQQYSKQILPYIMQNDVARTVFGKNFAQLWDDFRKDMLVRFAADPEQTYVEGRSIADSGFRTQATTVLDDRLFVNYANDEDRAELRVYPTDSNAQAADGEFLTYTKGITDLDVNAEGVIAASRRISYSSGRLENDIFIWQNSDWTRLTSEQRLRKVRWLPEGELLVASRMVAGISELYLLNLSGEMSLLWRGVAGDVLGDFDVSPDGLSIAASIKRPDQGWNLELFSIADHVWTPLTNSLSIESAPEYTPDGSLLFTADYDGVFNIYLRTSEGDVSQITQVESGAFSPRWRDGSVVYQQYTVTGYQLREIPMLSALPPALTVTDVPIGMHNYPNPVLISANSSDAEPYSPLKTVRPYYWLPAWEITDTNSRVGLQTGGMDALGRHMYSLLLLRDVKQDVWEGSAFYSYDPRWTLSWDRSHSYRFPFSEVLDPIVIRDDTVRGERNYLLRGIEDQLSLSAGLSYSNKSLVRAPEDITIVGPRDLSQGLAGLALTFDNRETYLQSTGVGWGHKIEIVAETNDLLESAYKGEQYQADWQYSFNIAGRHSLTLSAAGGWADDTAGTFILGGLPPQEDLQRFGRDELSLSGYQQGAAIGHFYDRERIKFSAWLGRIEDNWDVWPIGAGDVSLSLYAESGAAWFRGQDRKALPAVGMELSIEALIGYRLILPIKAGVAYGIDDTLGETQTYLRTAWYY</sequence>
<dbReference type="InterPro" id="IPR011042">
    <property type="entry name" value="6-blade_b-propeller_TolB-like"/>
</dbReference>
<proteinExistence type="predicted"/>
<accession>A0A160TH25</accession>
<dbReference type="PANTHER" id="PTHR36842:SF1">
    <property type="entry name" value="PROTEIN TOLB"/>
    <property type="match status" value="1"/>
</dbReference>
<reference evidence="1" key="1">
    <citation type="submission" date="2015-10" db="EMBL/GenBank/DDBJ databases">
        <authorList>
            <person name="Gilbert D.G."/>
        </authorList>
    </citation>
    <scope>NUCLEOTIDE SEQUENCE</scope>
</reference>
<evidence type="ECO:0000313" key="1">
    <source>
        <dbReference type="EMBL" id="CUS42887.1"/>
    </source>
</evidence>